<dbReference type="InterPro" id="IPR027478">
    <property type="entry name" value="LdcA_N"/>
</dbReference>
<dbReference type="CDD" id="cd07025">
    <property type="entry name" value="Peptidase_S66"/>
    <property type="match status" value="1"/>
</dbReference>
<comment type="caution">
    <text evidence="8">The sequence shown here is derived from an EMBL/GenBank/DDBJ whole genome shotgun (WGS) entry which is preliminary data.</text>
</comment>
<name>A0ABP8G8L1_9BACT</name>
<evidence type="ECO:0000313" key="8">
    <source>
        <dbReference type="EMBL" id="GAA4319203.1"/>
    </source>
</evidence>
<evidence type="ECO:0000256" key="2">
    <source>
        <dbReference type="ARBA" id="ARBA00022645"/>
    </source>
</evidence>
<keyword evidence="4" id="KW-0378">Hydrolase</keyword>
<reference evidence="9" key="1">
    <citation type="journal article" date="2019" name="Int. J. Syst. Evol. Microbiol.">
        <title>The Global Catalogue of Microorganisms (GCM) 10K type strain sequencing project: providing services to taxonomists for standard genome sequencing and annotation.</title>
        <authorList>
            <consortium name="The Broad Institute Genomics Platform"/>
            <consortium name="The Broad Institute Genome Sequencing Center for Infectious Disease"/>
            <person name="Wu L."/>
            <person name="Ma J."/>
        </authorList>
    </citation>
    <scope>NUCLEOTIDE SEQUENCE [LARGE SCALE GENOMIC DNA]</scope>
    <source>
        <strain evidence="9">JCM 17664</strain>
    </source>
</reference>
<protein>
    <submittedName>
        <fullName evidence="8">LD-carboxypeptidase</fullName>
    </submittedName>
</protein>
<dbReference type="Gene3D" id="3.40.50.10740">
    <property type="entry name" value="Class I glutamine amidotransferase-like"/>
    <property type="match status" value="1"/>
</dbReference>
<evidence type="ECO:0000313" key="9">
    <source>
        <dbReference type="Proteomes" id="UP001501207"/>
    </source>
</evidence>
<dbReference type="EMBL" id="BAABFN010000022">
    <property type="protein sequence ID" value="GAA4319203.1"/>
    <property type="molecule type" value="Genomic_DNA"/>
</dbReference>
<dbReference type="Pfam" id="PF02016">
    <property type="entry name" value="Peptidase_S66"/>
    <property type="match status" value="1"/>
</dbReference>
<evidence type="ECO:0000256" key="5">
    <source>
        <dbReference type="ARBA" id="ARBA00022825"/>
    </source>
</evidence>
<evidence type="ECO:0000259" key="6">
    <source>
        <dbReference type="Pfam" id="PF02016"/>
    </source>
</evidence>
<evidence type="ECO:0000256" key="1">
    <source>
        <dbReference type="ARBA" id="ARBA00010233"/>
    </source>
</evidence>
<dbReference type="InterPro" id="IPR027461">
    <property type="entry name" value="Carboxypeptidase_A_C_sf"/>
</dbReference>
<keyword evidence="5" id="KW-0720">Serine protease</keyword>
<dbReference type="Pfam" id="PF17676">
    <property type="entry name" value="Peptidase_S66C"/>
    <property type="match status" value="1"/>
</dbReference>
<dbReference type="PIRSF" id="PIRSF028757">
    <property type="entry name" value="LD-carboxypeptidase"/>
    <property type="match status" value="1"/>
</dbReference>
<evidence type="ECO:0000259" key="7">
    <source>
        <dbReference type="Pfam" id="PF17676"/>
    </source>
</evidence>
<dbReference type="SUPFAM" id="SSF141986">
    <property type="entry name" value="LD-carboxypeptidase A C-terminal domain-like"/>
    <property type="match status" value="1"/>
</dbReference>
<dbReference type="InterPro" id="IPR040921">
    <property type="entry name" value="Peptidase_S66C"/>
</dbReference>
<gene>
    <name evidence="8" type="ORF">GCM10023143_32460</name>
</gene>
<dbReference type="PANTHER" id="PTHR30237">
    <property type="entry name" value="MURAMOYLTETRAPEPTIDE CARBOXYPEPTIDASE"/>
    <property type="match status" value="1"/>
</dbReference>
<dbReference type="Proteomes" id="UP001501207">
    <property type="component" value="Unassembled WGS sequence"/>
</dbReference>
<dbReference type="PANTHER" id="PTHR30237:SF2">
    <property type="entry name" value="MUREIN TETRAPEPTIDE CARBOXYPEPTIDASE"/>
    <property type="match status" value="1"/>
</dbReference>
<dbReference type="InterPro" id="IPR003507">
    <property type="entry name" value="S66_fam"/>
</dbReference>
<organism evidence="8 9">
    <name type="scientific">Compostibacter hankyongensis</name>
    <dbReference type="NCBI Taxonomy" id="1007089"/>
    <lineage>
        <taxon>Bacteria</taxon>
        <taxon>Pseudomonadati</taxon>
        <taxon>Bacteroidota</taxon>
        <taxon>Chitinophagia</taxon>
        <taxon>Chitinophagales</taxon>
        <taxon>Chitinophagaceae</taxon>
        <taxon>Compostibacter</taxon>
    </lineage>
</organism>
<feature type="domain" description="LD-carboxypeptidase C-terminal" evidence="7">
    <location>
        <begin position="173"/>
        <end position="290"/>
    </location>
</feature>
<comment type="similarity">
    <text evidence="1">Belongs to the peptidase S66 family.</text>
</comment>
<dbReference type="RefSeq" id="WP_344981329.1">
    <property type="nucleotide sequence ID" value="NZ_BAABFN010000022.1"/>
</dbReference>
<dbReference type="Gene3D" id="3.50.30.60">
    <property type="entry name" value="LD-carboxypeptidase A C-terminal domain-like"/>
    <property type="match status" value="1"/>
</dbReference>
<accession>A0ABP8G8L1</accession>
<dbReference type="InterPro" id="IPR040449">
    <property type="entry name" value="Peptidase_S66_N"/>
</dbReference>
<keyword evidence="2" id="KW-0121">Carboxypeptidase</keyword>
<proteinExistence type="inferred from homology"/>
<evidence type="ECO:0000256" key="4">
    <source>
        <dbReference type="ARBA" id="ARBA00022801"/>
    </source>
</evidence>
<sequence>MTIIPPYLKPGDTIGITSPGSYFSLEDAGPAIAALERWGYRVRTGSTLQTRFYQFAGTDATRAADLQQMLDDPEIRAIVCARGGYGTLRIIDRLDFNRFYLHPKWLTGYSDITVLHAHIQAQLHIPTLHAEMCIDLKSDTRDASAFSLRRALRGDRLSYEIPPDAANRQGTARGILVGGNLSLLAALAGSPSAMDTDGKILFLEDVAEKFYHIDSMLYTLRRSGRLSFLAGLLIGGFTRLKEDDEGPFGQTVQQIILDKVKEFDFPVCFGFPAGHQHENYALKLGLPYELTVRPDYCRLAEEAVSGF</sequence>
<feature type="domain" description="LD-carboxypeptidase N-terminal" evidence="6">
    <location>
        <begin position="14"/>
        <end position="130"/>
    </location>
</feature>
<keyword evidence="3" id="KW-0645">Protease</keyword>
<keyword evidence="9" id="KW-1185">Reference proteome</keyword>
<dbReference type="SUPFAM" id="SSF52317">
    <property type="entry name" value="Class I glutamine amidotransferase-like"/>
    <property type="match status" value="1"/>
</dbReference>
<evidence type="ECO:0000256" key="3">
    <source>
        <dbReference type="ARBA" id="ARBA00022670"/>
    </source>
</evidence>
<dbReference type="InterPro" id="IPR029062">
    <property type="entry name" value="Class_I_gatase-like"/>
</dbReference>